<dbReference type="RefSeq" id="WP_255222031.1">
    <property type="nucleotide sequence ID" value="NZ_UGRY01000002.1"/>
</dbReference>
<dbReference type="Gene3D" id="1.10.10.10">
    <property type="entry name" value="Winged helix-like DNA-binding domain superfamily/Winged helix DNA-binding domain"/>
    <property type="match status" value="1"/>
</dbReference>
<dbReference type="Gene3D" id="3.40.50.150">
    <property type="entry name" value="Vaccinia Virus protein VP39"/>
    <property type="match status" value="1"/>
</dbReference>
<evidence type="ECO:0000256" key="2">
    <source>
        <dbReference type="ARBA" id="ARBA00022679"/>
    </source>
</evidence>
<evidence type="ECO:0000256" key="1">
    <source>
        <dbReference type="ARBA" id="ARBA00022603"/>
    </source>
</evidence>
<dbReference type="InterPro" id="IPR016461">
    <property type="entry name" value="COMT-like"/>
</dbReference>
<accession>A0A378YP26</accession>
<protein>
    <submittedName>
        <fullName evidence="7">Multifunctional cyclase-dehydratase-3-O-methyl transferase tcmN</fullName>
    </submittedName>
</protein>
<evidence type="ECO:0000259" key="5">
    <source>
        <dbReference type="Pfam" id="PF00891"/>
    </source>
</evidence>
<dbReference type="Pfam" id="PF08100">
    <property type="entry name" value="Dimerisation"/>
    <property type="match status" value="1"/>
</dbReference>
<evidence type="ECO:0000259" key="6">
    <source>
        <dbReference type="Pfam" id="PF08100"/>
    </source>
</evidence>
<feature type="active site" description="Proton acceptor" evidence="4">
    <location>
        <position position="274"/>
    </location>
</feature>
<evidence type="ECO:0000256" key="3">
    <source>
        <dbReference type="ARBA" id="ARBA00022691"/>
    </source>
</evidence>
<dbReference type="InterPro" id="IPR036390">
    <property type="entry name" value="WH_DNA-bd_sf"/>
</dbReference>
<reference evidence="7 8" key="1">
    <citation type="submission" date="2018-06" db="EMBL/GenBank/DDBJ databases">
        <authorList>
            <consortium name="Pathogen Informatics"/>
            <person name="Doyle S."/>
        </authorList>
    </citation>
    <scope>NUCLEOTIDE SEQUENCE [LARGE SCALE GENOMIC DNA]</scope>
    <source>
        <strain evidence="7 8">NCTC1934</strain>
    </source>
</reference>
<evidence type="ECO:0000313" key="8">
    <source>
        <dbReference type="Proteomes" id="UP000255467"/>
    </source>
</evidence>
<dbReference type="PANTHER" id="PTHR43712:SF2">
    <property type="entry name" value="O-METHYLTRANSFERASE CICE"/>
    <property type="match status" value="1"/>
</dbReference>
<feature type="domain" description="O-methyltransferase C-terminal" evidence="5">
    <location>
        <begin position="138"/>
        <end position="344"/>
    </location>
</feature>
<dbReference type="InterPro" id="IPR036388">
    <property type="entry name" value="WH-like_DNA-bd_sf"/>
</dbReference>
<dbReference type="STRING" id="1406858.GCA_000710895_05204"/>
<organism evidence="7 8">
    <name type="scientific">Nocardia otitidiscaviarum</name>
    <dbReference type="NCBI Taxonomy" id="1823"/>
    <lineage>
        <taxon>Bacteria</taxon>
        <taxon>Bacillati</taxon>
        <taxon>Actinomycetota</taxon>
        <taxon>Actinomycetes</taxon>
        <taxon>Mycobacteriales</taxon>
        <taxon>Nocardiaceae</taxon>
        <taxon>Nocardia</taxon>
    </lineage>
</organism>
<keyword evidence="8" id="KW-1185">Reference proteome</keyword>
<dbReference type="EMBL" id="UGRY01000002">
    <property type="protein sequence ID" value="SUA78257.1"/>
    <property type="molecule type" value="Genomic_DNA"/>
</dbReference>
<dbReference type="InterPro" id="IPR029063">
    <property type="entry name" value="SAM-dependent_MTases_sf"/>
</dbReference>
<dbReference type="PANTHER" id="PTHR43712">
    <property type="entry name" value="PUTATIVE (AFU_ORTHOLOGUE AFUA_4G14580)-RELATED"/>
    <property type="match status" value="1"/>
</dbReference>
<sequence length="365" mass="39984">MAFGSMKLPPPPLVRAVGWVRDGLAALHRHLVPGHIALLELQMTGFLAPAIQAAAQLGIADALADGPKRVEELARAVGADADALERLLRLLVSFDVFTRRRDGTYALNGMSRALRSDGEVTLRDLSLFFGSEYHRRHWTHLADAVRTGKPVGPALDGAGFFEYAAEHRELGELFDRAMASVNTLAIEPLLAAYDFGRFKTVVDIGGGRGALLAAILRRHRDARGILFDLPRVLAEPPDEITELALAQRLTLRSGSFFESVPEGGDAYLLEHILHDWPDADAERLLRTVRAAMAPDATLLVIEILLPEHHRPHAGKFIDLEMLVNSGGRERTAEQFRDLLSRSGFTLVRTVDTVAPDSILEARPTG</sequence>
<dbReference type="AlphaFoldDB" id="A0A378YP26"/>
<dbReference type="Pfam" id="PF00891">
    <property type="entry name" value="Methyltransf_2"/>
    <property type="match status" value="1"/>
</dbReference>
<dbReference type="PIRSF" id="PIRSF005739">
    <property type="entry name" value="O-mtase"/>
    <property type="match status" value="1"/>
</dbReference>
<dbReference type="SUPFAM" id="SSF46785">
    <property type="entry name" value="Winged helix' DNA-binding domain"/>
    <property type="match status" value="1"/>
</dbReference>
<dbReference type="PROSITE" id="PS51683">
    <property type="entry name" value="SAM_OMT_II"/>
    <property type="match status" value="1"/>
</dbReference>
<dbReference type="GO" id="GO:0032259">
    <property type="term" value="P:methylation"/>
    <property type="evidence" value="ECO:0007669"/>
    <property type="project" value="UniProtKB-KW"/>
</dbReference>
<feature type="domain" description="O-methyltransferase dimerisation" evidence="6">
    <location>
        <begin position="45"/>
        <end position="114"/>
    </location>
</feature>
<dbReference type="GO" id="GO:0008171">
    <property type="term" value="F:O-methyltransferase activity"/>
    <property type="evidence" value="ECO:0007669"/>
    <property type="project" value="InterPro"/>
</dbReference>
<evidence type="ECO:0000256" key="4">
    <source>
        <dbReference type="PIRSR" id="PIRSR005739-1"/>
    </source>
</evidence>
<evidence type="ECO:0000313" key="7">
    <source>
        <dbReference type="EMBL" id="SUA78257.1"/>
    </source>
</evidence>
<dbReference type="InterPro" id="IPR012967">
    <property type="entry name" value="COMT_dimerisation"/>
</dbReference>
<dbReference type="Proteomes" id="UP000255467">
    <property type="component" value="Unassembled WGS sequence"/>
</dbReference>
<keyword evidence="2 7" id="KW-0808">Transferase</keyword>
<dbReference type="SUPFAM" id="SSF53335">
    <property type="entry name" value="S-adenosyl-L-methionine-dependent methyltransferases"/>
    <property type="match status" value="1"/>
</dbReference>
<dbReference type="InterPro" id="IPR001077">
    <property type="entry name" value="COMT_C"/>
</dbReference>
<dbReference type="CDD" id="cd02440">
    <property type="entry name" value="AdoMet_MTases"/>
    <property type="match status" value="1"/>
</dbReference>
<dbReference type="GO" id="GO:0046983">
    <property type="term" value="F:protein dimerization activity"/>
    <property type="evidence" value="ECO:0007669"/>
    <property type="project" value="InterPro"/>
</dbReference>
<gene>
    <name evidence="7" type="primary">tcmN</name>
    <name evidence="7" type="ORF">NCTC1934_03378</name>
</gene>
<keyword evidence="1" id="KW-0489">Methyltransferase</keyword>
<keyword evidence="3" id="KW-0949">S-adenosyl-L-methionine</keyword>
<dbReference type="Gene3D" id="1.10.287.1350">
    <property type="match status" value="1"/>
</dbReference>
<name>A0A378YP26_9NOCA</name>
<proteinExistence type="predicted"/>